<dbReference type="RefSeq" id="XP_028868321.1">
    <property type="nucleotide sequence ID" value="XM_029012488.1"/>
</dbReference>
<name>A0A2H6KGF5_9APIC</name>
<keyword evidence="2" id="KW-1185">Reference proteome</keyword>
<protein>
    <submittedName>
        <fullName evidence="1">Ras GEF, putative</fullName>
    </submittedName>
</protein>
<reference evidence="1 2" key="1">
    <citation type="journal article" date="2017" name="BMC Genomics">
        <title>Whole-genome assembly of Babesia ovata and comparative genomics between closely related pathogens.</title>
        <authorList>
            <person name="Yamagishi J."/>
            <person name="Asada M."/>
            <person name="Hakimi H."/>
            <person name="Tanaka T.Q."/>
            <person name="Sugimoto C."/>
            <person name="Kawazu S."/>
        </authorList>
    </citation>
    <scope>NUCLEOTIDE SEQUENCE [LARGE SCALE GENOMIC DNA]</scope>
    <source>
        <strain evidence="1 2">Miyake</strain>
    </source>
</reference>
<sequence length="98" mass="9801">MMSGENPGIMAIGEAIGTGGTMGIGEAAPIHILGEARAASAAAALSASIAGSHGIAHENPGRRFTIWSMSDASSSPDMRSLPRVSDAIVADCFGVYAV</sequence>
<evidence type="ECO:0000313" key="1">
    <source>
        <dbReference type="EMBL" id="GBE62078.1"/>
    </source>
</evidence>
<dbReference type="AlphaFoldDB" id="A0A2H6KGF5"/>
<dbReference type="VEuPathDB" id="PiroplasmaDB:BOVATA_035710"/>
<dbReference type="GeneID" id="39875848"/>
<evidence type="ECO:0000313" key="2">
    <source>
        <dbReference type="Proteomes" id="UP000236319"/>
    </source>
</evidence>
<accession>A0A2H6KGF5</accession>
<gene>
    <name evidence="1" type="ORF">BOVATA_035710</name>
</gene>
<comment type="caution">
    <text evidence="1">The sequence shown here is derived from an EMBL/GenBank/DDBJ whole genome shotgun (WGS) entry which is preliminary data.</text>
</comment>
<proteinExistence type="predicted"/>
<organism evidence="1 2">
    <name type="scientific">Babesia ovata</name>
    <dbReference type="NCBI Taxonomy" id="189622"/>
    <lineage>
        <taxon>Eukaryota</taxon>
        <taxon>Sar</taxon>
        <taxon>Alveolata</taxon>
        <taxon>Apicomplexa</taxon>
        <taxon>Aconoidasida</taxon>
        <taxon>Piroplasmida</taxon>
        <taxon>Babesiidae</taxon>
        <taxon>Babesia</taxon>
    </lineage>
</organism>
<dbReference type="Proteomes" id="UP000236319">
    <property type="component" value="Unassembled WGS sequence"/>
</dbReference>
<dbReference type="EMBL" id="BDSA01000004">
    <property type="protein sequence ID" value="GBE62078.1"/>
    <property type="molecule type" value="Genomic_DNA"/>
</dbReference>